<feature type="transmembrane region" description="Helical" evidence="12">
    <location>
        <begin position="74"/>
        <end position="95"/>
    </location>
</feature>
<dbReference type="InterPro" id="IPR003439">
    <property type="entry name" value="ABC_transporter-like_ATP-bd"/>
</dbReference>
<feature type="transmembrane region" description="Helical" evidence="12">
    <location>
        <begin position="956"/>
        <end position="975"/>
    </location>
</feature>
<dbReference type="Pfam" id="PF00664">
    <property type="entry name" value="ABC_membrane"/>
    <property type="match status" value="1"/>
</dbReference>
<dbReference type="GO" id="GO:0005524">
    <property type="term" value="F:ATP binding"/>
    <property type="evidence" value="ECO:0007669"/>
    <property type="project" value="UniProtKB-KW"/>
</dbReference>
<feature type="domain" description="ABC transmembrane type-1" evidence="14">
    <location>
        <begin position="306"/>
        <end position="487"/>
    </location>
</feature>
<dbReference type="Pfam" id="PF24357">
    <property type="entry name" value="TMD0_ABC"/>
    <property type="match status" value="1"/>
</dbReference>
<evidence type="ECO:0000256" key="2">
    <source>
        <dbReference type="ARBA" id="ARBA00009726"/>
    </source>
</evidence>
<dbReference type="PANTHER" id="PTHR24223:SF399">
    <property type="entry name" value="ABC TRANSPORTER ATNG"/>
    <property type="match status" value="1"/>
</dbReference>
<evidence type="ECO:0000256" key="6">
    <source>
        <dbReference type="ARBA" id="ARBA00022741"/>
    </source>
</evidence>
<gene>
    <name evidence="15" type="ORF">Triagg1_8642</name>
</gene>
<dbReference type="InterPro" id="IPR056227">
    <property type="entry name" value="TMD0_ABC"/>
</dbReference>
<dbReference type="Pfam" id="PF00005">
    <property type="entry name" value="ABC_tran"/>
    <property type="match status" value="2"/>
</dbReference>
<dbReference type="InterPro" id="IPR017871">
    <property type="entry name" value="ABC_transporter-like_CS"/>
</dbReference>
<dbReference type="PROSITE" id="PS50929">
    <property type="entry name" value="ABC_TM1F"/>
    <property type="match status" value="2"/>
</dbReference>
<feature type="transmembrane region" description="Helical" evidence="12">
    <location>
        <begin position="853"/>
        <end position="882"/>
    </location>
</feature>
<dbReference type="SUPFAM" id="SSF90123">
    <property type="entry name" value="ABC transporter transmembrane region"/>
    <property type="match status" value="2"/>
</dbReference>
<dbReference type="InterPro" id="IPR036640">
    <property type="entry name" value="ABC1_TM_sf"/>
</dbReference>
<evidence type="ECO:0000259" key="13">
    <source>
        <dbReference type="PROSITE" id="PS50893"/>
    </source>
</evidence>
<dbReference type="Gene3D" id="1.20.1560.10">
    <property type="entry name" value="ABC transporter type 1, transmembrane domain"/>
    <property type="match status" value="2"/>
</dbReference>
<evidence type="ECO:0000313" key="16">
    <source>
        <dbReference type="Proteomes" id="UP001273209"/>
    </source>
</evidence>
<evidence type="ECO:0000256" key="8">
    <source>
        <dbReference type="ARBA" id="ARBA00022989"/>
    </source>
</evidence>
<evidence type="ECO:0008006" key="17">
    <source>
        <dbReference type="Google" id="ProtNLM"/>
    </source>
</evidence>
<evidence type="ECO:0000313" key="15">
    <source>
        <dbReference type="EMBL" id="KAK4065203.1"/>
    </source>
</evidence>
<evidence type="ECO:0000256" key="7">
    <source>
        <dbReference type="ARBA" id="ARBA00022840"/>
    </source>
</evidence>
<keyword evidence="5 12" id="KW-0812">Transmembrane</keyword>
<evidence type="ECO:0000259" key="14">
    <source>
        <dbReference type="PROSITE" id="PS50929"/>
    </source>
</evidence>
<feature type="transmembrane region" description="Helical" evidence="12">
    <location>
        <begin position="107"/>
        <end position="126"/>
    </location>
</feature>
<name>A0AAE1M1P2_9HYPO</name>
<feature type="transmembrane region" description="Helical" evidence="12">
    <location>
        <begin position="138"/>
        <end position="157"/>
    </location>
</feature>
<dbReference type="GO" id="GO:0140359">
    <property type="term" value="F:ABC-type transporter activity"/>
    <property type="evidence" value="ECO:0007669"/>
    <property type="project" value="InterPro"/>
</dbReference>
<feature type="region of interest" description="Disordered" evidence="11">
    <location>
        <begin position="767"/>
        <end position="802"/>
    </location>
</feature>
<dbReference type="PROSITE" id="PS00211">
    <property type="entry name" value="ABC_TRANSPORTER_1"/>
    <property type="match status" value="2"/>
</dbReference>
<evidence type="ECO:0000256" key="4">
    <source>
        <dbReference type="ARBA" id="ARBA00022475"/>
    </source>
</evidence>
<proteinExistence type="inferred from homology"/>
<dbReference type="InterPro" id="IPR050173">
    <property type="entry name" value="ABC_transporter_C-like"/>
</dbReference>
<dbReference type="FunFam" id="1.20.1560.10:FF:000066">
    <property type="entry name" value="ABC multidrug transporter (Eurofung)"/>
    <property type="match status" value="1"/>
</dbReference>
<feature type="domain" description="ABC transporter" evidence="13">
    <location>
        <begin position="1135"/>
        <end position="1375"/>
    </location>
</feature>
<dbReference type="PROSITE" id="PS50893">
    <property type="entry name" value="ABC_TRANSPORTER_2"/>
    <property type="match status" value="2"/>
</dbReference>
<comment type="similarity">
    <text evidence="2">Belongs to the ABC transporter superfamily. ABCC family. Conjugate transporter (TC 3.A.1.208) subfamily.</text>
</comment>
<dbReference type="InterPro" id="IPR003593">
    <property type="entry name" value="AAA+_ATPase"/>
</dbReference>
<evidence type="ECO:0000256" key="1">
    <source>
        <dbReference type="ARBA" id="ARBA00004651"/>
    </source>
</evidence>
<feature type="transmembrane region" description="Helical" evidence="12">
    <location>
        <begin position="421"/>
        <end position="446"/>
    </location>
</feature>
<dbReference type="CDD" id="cd03250">
    <property type="entry name" value="ABCC_MRP_domain1"/>
    <property type="match status" value="1"/>
</dbReference>
<keyword evidence="7" id="KW-0067">ATP-binding</keyword>
<dbReference type="GO" id="GO:0005886">
    <property type="term" value="C:plasma membrane"/>
    <property type="evidence" value="ECO:0007669"/>
    <property type="project" value="UniProtKB-SubCell"/>
</dbReference>
<dbReference type="PANTHER" id="PTHR24223">
    <property type="entry name" value="ATP-BINDING CASSETTE SUB-FAMILY C"/>
    <property type="match status" value="1"/>
</dbReference>
<dbReference type="GO" id="GO:0016887">
    <property type="term" value="F:ATP hydrolysis activity"/>
    <property type="evidence" value="ECO:0007669"/>
    <property type="project" value="InterPro"/>
</dbReference>
<feature type="transmembrane region" description="Helical" evidence="12">
    <location>
        <begin position="41"/>
        <end position="62"/>
    </location>
</feature>
<dbReference type="SMART" id="SM00382">
    <property type="entry name" value="AAA"/>
    <property type="match status" value="2"/>
</dbReference>
<dbReference type="Proteomes" id="UP001273209">
    <property type="component" value="Unassembled WGS sequence"/>
</dbReference>
<sequence>MDIASNWTTDAALGCDDSFGPTASSCETPRFDFTLLFEQSILNIAPCALLLIFSLPRTLYLFRSKPKVLRSRIGIPKLVAYAALISLQLSLLVVWSVHHEALTRASLAAATLSLADGIALSVLSYLEHRRSIRPSSIILVYLVFSIAFDAVQCRTLWLLKTNVLAPVSTATLACKLVVFLLELGEKRHILLHPWNNLTPETTSSIINRSLFWWLNDLLLRGFRTPLSTDTLYEIDDSMKSERLFHKLQDARQKWFSSRISNGFYQHKLFRSLTMIRGALTSLVYIRTLEVSAMSSDTAAITLSGPDVTSITRAFESFHEIWANPIEIALAIWLLARELGLGCIGPAVAVIVCTIAMTRLSNFMGPAMKAWNEAIQKRITTTSSVIGSIKEVKMLGRASSWTDSIQLLRVAELERSKMFRRFITYMNILGNTPSALAPILTFGIAIAVSRNGAQNQLSISTAFTSLSIIALITNPLAKLLSSVPSFVSCIGSFERIEAFVNESQNAPSIPIAIHGDASVQNESDMASNIELNHLPKRGSAIIVADDVSFNVKREETPVLQGLNISIRPSTLTLVTGKIGSGKSMLLLGLIGELHASGDLKLPSSGIAFCSQATWLVNTTIKRNITGPEDQEIDPEWYETVIRVCALERDFQQLRDGDESIVGSKGLTLSGGQKQRVALARAIYSRKQVLIADDIFSGLDPESRRHIWTQVFGPLGILRRQKVTVILATHTLEFIQDADHIIILENGRIEHQGTFGELCDSVAILKSQQGKGDDSTSENSSDEIEPKLPNIQRQETEAEETENLTQRMGDSSLYAYYFRSIGWKLALGSLFFSTTEQFLAQFSQANEGHSDTNTGMYYGVYAMFLCLGVAAIGVDCWFMFVVLIPRSAEWLHWQLLEATMKAPMAFFNYVDTGDLINRFSQDMSLVDRELPTAVYTTTFGLLSCIGDAIIIIVGAKYLAATLPVAILVLYALQKFYLRTSRQLRVLDLQAKSPLNTQLLETIEGLSTIRAFHWQFAMTKSSLGLLDRSQRPHYLLLSIQRWLNLVLDLLVTVAAVLLVLFGVTTKTSTPGNMAIAMYSALGFSGSLANFISSWTSLETSLGAIARLKEFMQVTPQEIEPSEDTLLNPSTSWPSRGQIDWQNIEAFYTRKEGGGDPVLHKISLQIQPGQKVAICGRSGSGKSSLLSTLFGLLDYSGTITIDGLDISQLSKQALRSGLIVVPQHPVLFPGSLRSNLLYDSGKQRQILSDADIIALLERLEVWDAVCQSGSLDTEMTDLALSYGQKQLLCLARAILRKDESKIVILDEAMSAVDHHTEELMIKALETEFNEHTIVSIVHRLNTVRNFDALVVLDQGRIVEKGVPRELITENGQLKRFQNGRKV</sequence>
<keyword evidence="6" id="KW-0547">Nucleotide-binding</keyword>
<reference evidence="15" key="1">
    <citation type="submission" date="2023-11" db="EMBL/GenBank/DDBJ databases">
        <title>The genome sequences of three competitors of mushroom-forming fungi.</title>
        <authorList>
            <person name="Beijen E."/>
            <person name="Ohm R.A."/>
        </authorList>
    </citation>
    <scope>NUCLEOTIDE SEQUENCE</scope>
    <source>
        <strain evidence="15">CBS 100526</strain>
    </source>
</reference>
<comment type="caution">
    <text evidence="15">The sequence shown here is derived from an EMBL/GenBank/DDBJ whole genome shotgun (WGS) entry which is preliminary data.</text>
</comment>
<evidence type="ECO:0000256" key="12">
    <source>
        <dbReference type="SAM" id="Phobius"/>
    </source>
</evidence>
<dbReference type="EMBL" id="JAWRVG010000043">
    <property type="protein sequence ID" value="KAK4065203.1"/>
    <property type="molecule type" value="Genomic_DNA"/>
</dbReference>
<feature type="transmembrane region" description="Helical" evidence="12">
    <location>
        <begin position="1039"/>
        <end position="1060"/>
    </location>
</feature>
<dbReference type="InterPro" id="IPR011527">
    <property type="entry name" value="ABC1_TM_dom"/>
</dbReference>
<keyword evidence="3" id="KW-0813">Transport</keyword>
<keyword evidence="10" id="KW-0325">Glycoprotein</keyword>
<feature type="domain" description="ABC transmembrane type-1" evidence="14">
    <location>
        <begin position="836"/>
        <end position="1096"/>
    </location>
</feature>
<comment type="subcellular location">
    <subcellularLocation>
        <location evidence="1">Cell membrane</location>
        <topology evidence="1">Multi-pass membrane protein</topology>
    </subcellularLocation>
</comment>
<evidence type="ECO:0000256" key="10">
    <source>
        <dbReference type="ARBA" id="ARBA00023180"/>
    </source>
</evidence>
<keyword evidence="9 12" id="KW-0472">Membrane</keyword>
<evidence type="ECO:0000256" key="5">
    <source>
        <dbReference type="ARBA" id="ARBA00022692"/>
    </source>
</evidence>
<feature type="transmembrane region" description="Helical" evidence="12">
    <location>
        <begin position="458"/>
        <end position="476"/>
    </location>
</feature>
<feature type="domain" description="ABC transporter" evidence="13">
    <location>
        <begin position="541"/>
        <end position="769"/>
    </location>
</feature>
<dbReference type="CDD" id="cd18580">
    <property type="entry name" value="ABC_6TM_ABCC_D2"/>
    <property type="match status" value="1"/>
</dbReference>
<dbReference type="FunFam" id="3.40.50.300:FF:002145">
    <property type="entry name" value="ABC transporter (MsbA subfamily)"/>
    <property type="match status" value="1"/>
</dbReference>
<protein>
    <recommendedName>
        <fullName evidence="17">ABC transporter</fullName>
    </recommendedName>
</protein>
<keyword evidence="8 12" id="KW-1133">Transmembrane helix</keyword>
<feature type="transmembrane region" description="Helical" evidence="12">
    <location>
        <begin position="338"/>
        <end position="359"/>
    </location>
</feature>
<accession>A0AAE1M1P2</accession>
<dbReference type="GeneID" id="87923416"/>
<evidence type="ECO:0000256" key="3">
    <source>
        <dbReference type="ARBA" id="ARBA00022448"/>
    </source>
</evidence>
<dbReference type="Gene3D" id="3.40.50.300">
    <property type="entry name" value="P-loop containing nucleotide triphosphate hydrolases"/>
    <property type="match status" value="2"/>
</dbReference>
<dbReference type="RefSeq" id="XP_062752452.1">
    <property type="nucleotide sequence ID" value="XM_062903511.1"/>
</dbReference>
<dbReference type="SUPFAM" id="SSF52540">
    <property type="entry name" value="P-loop containing nucleoside triphosphate hydrolases"/>
    <property type="match status" value="2"/>
</dbReference>
<dbReference type="InterPro" id="IPR044726">
    <property type="entry name" value="ABCC_6TM_D2"/>
</dbReference>
<evidence type="ECO:0000256" key="9">
    <source>
        <dbReference type="ARBA" id="ARBA00023136"/>
    </source>
</evidence>
<keyword evidence="4" id="KW-1003">Cell membrane</keyword>
<evidence type="ECO:0000256" key="11">
    <source>
        <dbReference type="SAM" id="MobiDB-lite"/>
    </source>
</evidence>
<keyword evidence="16" id="KW-1185">Reference proteome</keyword>
<dbReference type="InterPro" id="IPR027417">
    <property type="entry name" value="P-loop_NTPase"/>
</dbReference>
<feature type="transmembrane region" description="Helical" evidence="12">
    <location>
        <begin position="1072"/>
        <end position="1094"/>
    </location>
</feature>
<organism evidence="15 16">
    <name type="scientific">Trichoderma aggressivum f. europaeum</name>
    <dbReference type="NCBI Taxonomy" id="173218"/>
    <lineage>
        <taxon>Eukaryota</taxon>
        <taxon>Fungi</taxon>
        <taxon>Dikarya</taxon>
        <taxon>Ascomycota</taxon>
        <taxon>Pezizomycotina</taxon>
        <taxon>Sordariomycetes</taxon>
        <taxon>Hypocreomycetidae</taxon>
        <taxon>Hypocreales</taxon>
        <taxon>Hypocreaceae</taxon>
        <taxon>Trichoderma</taxon>
    </lineage>
</organism>